<feature type="compositionally biased region" description="Basic and acidic residues" evidence="1">
    <location>
        <begin position="116"/>
        <end position="125"/>
    </location>
</feature>
<gene>
    <name evidence="4" type="ORF">HYY65_05595</name>
</gene>
<dbReference type="InterPro" id="IPR007730">
    <property type="entry name" value="SPOR-like_dom"/>
</dbReference>
<dbReference type="Pfam" id="PF05036">
    <property type="entry name" value="SPOR"/>
    <property type="match status" value="1"/>
</dbReference>
<dbReference type="InterPro" id="IPR036680">
    <property type="entry name" value="SPOR-like_sf"/>
</dbReference>
<dbReference type="AlphaFoldDB" id="A0A932M164"/>
<dbReference type="EMBL" id="JACPSX010000102">
    <property type="protein sequence ID" value="MBI3014531.1"/>
    <property type="molecule type" value="Genomic_DNA"/>
</dbReference>
<evidence type="ECO:0000259" key="3">
    <source>
        <dbReference type="PROSITE" id="PS51724"/>
    </source>
</evidence>
<feature type="compositionally biased region" description="Pro residues" evidence="1">
    <location>
        <begin position="179"/>
        <end position="188"/>
    </location>
</feature>
<evidence type="ECO:0000256" key="2">
    <source>
        <dbReference type="SAM" id="Phobius"/>
    </source>
</evidence>
<dbReference type="SUPFAM" id="SSF110997">
    <property type="entry name" value="Sporulation related repeat"/>
    <property type="match status" value="1"/>
</dbReference>
<evidence type="ECO:0000313" key="5">
    <source>
        <dbReference type="Proteomes" id="UP000741360"/>
    </source>
</evidence>
<keyword evidence="2" id="KW-0812">Transmembrane</keyword>
<dbReference type="Proteomes" id="UP000741360">
    <property type="component" value="Unassembled WGS sequence"/>
</dbReference>
<feature type="transmembrane region" description="Helical" evidence="2">
    <location>
        <begin position="47"/>
        <end position="65"/>
    </location>
</feature>
<dbReference type="GO" id="GO:0042834">
    <property type="term" value="F:peptidoglycan binding"/>
    <property type="evidence" value="ECO:0007669"/>
    <property type="project" value="InterPro"/>
</dbReference>
<name>A0A932M164_UNCTE</name>
<dbReference type="PROSITE" id="PS51724">
    <property type="entry name" value="SPOR"/>
    <property type="match status" value="1"/>
</dbReference>
<feature type="domain" description="SPOR" evidence="3">
    <location>
        <begin position="207"/>
        <end position="286"/>
    </location>
</feature>
<proteinExistence type="predicted"/>
<feature type="region of interest" description="Disordered" evidence="1">
    <location>
        <begin position="68"/>
        <end position="205"/>
    </location>
</feature>
<accession>A0A932M164</accession>
<evidence type="ECO:0000313" key="4">
    <source>
        <dbReference type="EMBL" id="MBI3014531.1"/>
    </source>
</evidence>
<comment type="caution">
    <text evidence="4">The sequence shown here is derived from an EMBL/GenBank/DDBJ whole genome shotgun (WGS) entry which is preliminary data.</text>
</comment>
<organism evidence="4 5">
    <name type="scientific">Tectimicrobiota bacterium</name>
    <dbReference type="NCBI Taxonomy" id="2528274"/>
    <lineage>
        <taxon>Bacteria</taxon>
        <taxon>Pseudomonadati</taxon>
        <taxon>Nitrospinota/Tectimicrobiota group</taxon>
        <taxon>Candidatus Tectimicrobiota</taxon>
    </lineage>
</organism>
<feature type="compositionally biased region" description="Low complexity" evidence="1">
    <location>
        <begin position="71"/>
        <end position="84"/>
    </location>
</feature>
<reference evidence="4" key="1">
    <citation type="submission" date="2020-07" db="EMBL/GenBank/DDBJ databases">
        <title>Huge and variable diversity of episymbiotic CPR bacteria and DPANN archaea in groundwater ecosystems.</title>
        <authorList>
            <person name="He C.Y."/>
            <person name="Keren R."/>
            <person name="Whittaker M."/>
            <person name="Farag I.F."/>
            <person name="Doudna J."/>
            <person name="Cate J.H.D."/>
            <person name="Banfield J.F."/>
        </authorList>
    </citation>
    <scope>NUCLEOTIDE SEQUENCE</scope>
    <source>
        <strain evidence="4">NC_groundwater_717_Ag_S-0.2um_59_8</strain>
    </source>
</reference>
<feature type="region of interest" description="Disordered" evidence="1">
    <location>
        <begin position="15"/>
        <end position="39"/>
    </location>
</feature>
<feature type="compositionally biased region" description="Polar residues" evidence="1">
    <location>
        <begin position="29"/>
        <end position="39"/>
    </location>
</feature>
<evidence type="ECO:0000256" key="1">
    <source>
        <dbReference type="SAM" id="MobiDB-lite"/>
    </source>
</evidence>
<sequence length="362" mass="38318">MRSFNLLKRGHGLRYGDQVSEDKQDKNVDSTTSTESAAQPNPRLKKLAILVAILLGAGAWFYFTARPSGSPPKARTPATTPTTPGALSQPGERAPGALLEAAQRTPEKVSPPAKAKPAESIERIPIEPLPPPKPAEVSPPPPAPVPQGKEPPAIGPAKSAPPAKTDSKAASRAEQAAPPQAPAAPPRAPAAARKKAASPKPTPARRAPAAAAYQIEVASCVSEACLQKAQSQIQRAGYKPQQSKVGRKAEMYLVVGGEFSSGLLAQRRQRELESQGLKTTIHPIEDGKQAVVAGIFEDLAGARSQRKALQEQGGSWRILRRAVDVESVTLIVGGFHTYEEAVKAKARLSAKGLHPELRMVKK</sequence>
<keyword evidence="2" id="KW-0472">Membrane</keyword>
<protein>
    <submittedName>
        <fullName evidence="4">SPOR domain-containing protein</fullName>
    </submittedName>
</protein>
<keyword evidence="2" id="KW-1133">Transmembrane helix</keyword>
<feature type="compositionally biased region" description="Pro residues" evidence="1">
    <location>
        <begin position="127"/>
        <end position="145"/>
    </location>
</feature>